<evidence type="ECO:0000256" key="8">
    <source>
        <dbReference type="PROSITE-ProRule" id="PRU00283"/>
    </source>
</evidence>
<keyword evidence="7" id="KW-0206">Cytoskeleton</keyword>
<feature type="compositionally biased region" description="Pro residues" evidence="10">
    <location>
        <begin position="90"/>
        <end position="103"/>
    </location>
</feature>
<dbReference type="EMBL" id="BEYU01000178">
    <property type="protein sequence ID" value="GBG34059.1"/>
    <property type="molecule type" value="Genomic_DNA"/>
</dbReference>
<dbReference type="AlphaFoldDB" id="A0A2R5GUR9"/>
<dbReference type="SUPFAM" id="SSF52540">
    <property type="entry name" value="P-loop containing nucleoside triphosphate hydrolases"/>
    <property type="match status" value="1"/>
</dbReference>
<dbReference type="PANTHER" id="PTHR47971">
    <property type="entry name" value="KINESIN-RELATED PROTEIN 6"/>
    <property type="match status" value="1"/>
</dbReference>
<evidence type="ECO:0000259" key="11">
    <source>
        <dbReference type="PROSITE" id="PS50067"/>
    </source>
</evidence>
<keyword evidence="6 8" id="KW-0505">Motor protein</keyword>
<feature type="binding site" evidence="8">
    <location>
        <begin position="303"/>
        <end position="310"/>
    </location>
    <ligand>
        <name>ATP</name>
        <dbReference type="ChEBI" id="CHEBI:30616"/>
    </ligand>
</feature>
<organism evidence="12 13">
    <name type="scientific">Hondaea fermentalgiana</name>
    <dbReference type="NCBI Taxonomy" id="2315210"/>
    <lineage>
        <taxon>Eukaryota</taxon>
        <taxon>Sar</taxon>
        <taxon>Stramenopiles</taxon>
        <taxon>Bigyra</taxon>
        <taxon>Labyrinthulomycetes</taxon>
        <taxon>Thraustochytrida</taxon>
        <taxon>Thraustochytriidae</taxon>
        <taxon>Hondaea</taxon>
    </lineage>
</organism>
<dbReference type="PROSITE" id="PS00411">
    <property type="entry name" value="KINESIN_MOTOR_1"/>
    <property type="match status" value="1"/>
</dbReference>
<proteinExistence type="inferred from homology"/>
<dbReference type="InParanoid" id="A0A2R5GUR9"/>
<accession>A0A2R5GUR9</accession>
<sequence>MGNEDSKLVDEGGGHFDPRKNYDKRTSRKHHRQDFMNAIRAWRTRKEAELGPHETLLPNTNNSSHGAASPPAPDKNRPSRLVRTLSIDSQPPPPPPATSPPSSPIVLRDEDLRILDWFELVCTRDAPRGAALLEHLQKIHRAVARQHAATPKATRTQRTDPPATSASDTSPSARTKPAALRPRKHSDIVTLAASRSLSPRSAANASKAKRLQVFVRKRPMFDKEIDDDFDVVDATGALQPNGVLVFDTRMKADMRGMKMTPHVFTFDRVFDEFASNAQVYRETTIGLVQHALAGKSASAFVFGQTGSGKTYTMSAVLSLAGQTIFHVLSAASRATVSLTMYELYGTQCRDLLGTQDLASRGGHDDEHDVPFESDEPDLTASEAPSPSTIRMLEDGDGSLRFPGLTTQTVHSQEELIDSIERGQRARATCETGVHDRSSRSHAFCQISIHYDDRQGQLMLVDLAGSERNKDSLMHDARLAKEGAEINKSLMALKDCFRAQAEGRDFVPFRASMLTRILKPALTDPLGKTSIIATLSPSSGDTEHTLSTLSNVSVMLADVTQKTHIKLSTETVASQSLIKATKAYNEAKAADPRKWSATKLRAWWLSIAPKHIPPPANIDGAMLSKWSKNRFYQYYAQAVAAADALYSDFRDMIATLRKRHELRVQAKVGKR</sequence>
<evidence type="ECO:0000313" key="12">
    <source>
        <dbReference type="EMBL" id="GBG34059.1"/>
    </source>
</evidence>
<feature type="compositionally biased region" description="Low complexity" evidence="10">
    <location>
        <begin position="159"/>
        <end position="173"/>
    </location>
</feature>
<evidence type="ECO:0000256" key="7">
    <source>
        <dbReference type="ARBA" id="ARBA00023212"/>
    </source>
</evidence>
<evidence type="ECO:0000256" key="2">
    <source>
        <dbReference type="ARBA" id="ARBA00022490"/>
    </source>
</evidence>
<dbReference type="Gene3D" id="3.40.850.10">
    <property type="entry name" value="Kinesin motor domain"/>
    <property type="match status" value="1"/>
</dbReference>
<keyword evidence="2" id="KW-0963">Cytoplasm</keyword>
<comment type="caution">
    <text evidence="12">The sequence shown here is derived from an EMBL/GenBank/DDBJ whole genome shotgun (WGS) entry which is preliminary data.</text>
</comment>
<feature type="compositionally biased region" description="Basic and acidic residues" evidence="10">
    <location>
        <begin position="1"/>
        <end position="25"/>
    </location>
</feature>
<feature type="compositionally biased region" description="Basic and acidic residues" evidence="10">
    <location>
        <begin position="361"/>
        <end position="370"/>
    </location>
</feature>
<dbReference type="InterPro" id="IPR019821">
    <property type="entry name" value="Kinesin_motor_CS"/>
</dbReference>
<keyword evidence="4 8" id="KW-0547">Nucleotide-binding</keyword>
<name>A0A2R5GUR9_9STRA</name>
<dbReference type="PROSITE" id="PS50067">
    <property type="entry name" value="KINESIN_MOTOR_2"/>
    <property type="match status" value="1"/>
</dbReference>
<dbReference type="InterPro" id="IPR001752">
    <property type="entry name" value="Kinesin_motor_dom"/>
</dbReference>
<evidence type="ECO:0000256" key="1">
    <source>
        <dbReference type="ARBA" id="ARBA00004245"/>
    </source>
</evidence>
<feature type="compositionally biased region" description="Polar residues" evidence="10">
    <location>
        <begin position="57"/>
        <end position="66"/>
    </location>
</feature>
<dbReference type="SMART" id="SM00129">
    <property type="entry name" value="KISc"/>
    <property type="match status" value="1"/>
</dbReference>
<evidence type="ECO:0000256" key="9">
    <source>
        <dbReference type="RuleBase" id="RU000394"/>
    </source>
</evidence>
<reference evidence="12 13" key="1">
    <citation type="submission" date="2017-12" db="EMBL/GenBank/DDBJ databases">
        <title>Sequencing, de novo assembly and annotation of complete genome of a new Thraustochytrid species, strain FCC1311.</title>
        <authorList>
            <person name="Sedici K."/>
            <person name="Godart F."/>
            <person name="Aiese Cigliano R."/>
            <person name="Sanseverino W."/>
            <person name="Barakat M."/>
            <person name="Ortet P."/>
            <person name="Marechal E."/>
            <person name="Cagnac O."/>
            <person name="Amato A."/>
        </authorList>
    </citation>
    <scope>NUCLEOTIDE SEQUENCE [LARGE SCALE GENOMIC DNA]</scope>
</reference>
<dbReference type="OrthoDB" id="48784at2759"/>
<feature type="region of interest" description="Disordered" evidence="10">
    <location>
        <begin position="1"/>
        <end position="105"/>
    </location>
</feature>
<dbReference type="Pfam" id="PF00225">
    <property type="entry name" value="Kinesin"/>
    <property type="match status" value="1"/>
</dbReference>
<evidence type="ECO:0000313" key="13">
    <source>
        <dbReference type="Proteomes" id="UP000241890"/>
    </source>
</evidence>
<dbReference type="GO" id="GO:0005524">
    <property type="term" value="F:ATP binding"/>
    <property type="evidence" value="ECO:0007669"/>
    <property type="project" value="UniProtKB-UniRule"/>
</dbReference>
<keyword evidence="5 8" id="KW-0067">ATP-binding</keyword>
<dbReference type="GO" id="GO:0003777">
    <property type="term" value="F:microtubule motor activity"/>
    <property type="evidence" value="ECO:0007669"/>
    <property type="project" value="InterPro"/>
</dbReference>
<gene>
    <name evidence="12" type="ORF">FCC1311_102822</name>
</gene>
<evidence type="ECO:0000256" key="10">
    <source>
        <dbReference type="SAM" id="MobiDB-lite"/>
    </source>
</evidence>
<dbReference type="PANTHER" id="PTHR47971:SF8">
    <property type="entry name" value="KINESIN-LIKE PROTEIN"/>
    <property type="match status" value="1"/>
</dbReference>
<evidence type="ECO:0000256" key="3">
    <source>
        <dbReference type="ARBA" id="ARBA00022701"/>
    </source>
</evidence>
<comment type="subcellular location">
    <subcellularLocation>
        <location evidence="1">Cytoplasm</location>
        <location evidence="1">Cytoskeleton</location>
    </subcellularLocation>
</comment>
<feature type="region of interest" description="Disordered" evidence="10">
    <location>
        <begin position="356"/>
        <end position="387"/>
    </location>
</feature>
<dbReference type="InterPro" id="IPR036961">
    <property type="entry name" value="Kinesin_motor_dom_sf"/>
</dbReference>
<keyword evidence="13" id="KW-1185">Reference proteome</keyword>
<evidence type="ECO:0000256" key="4">
    <source>
        <dbReference type="ARBA" id="ARBA00022741"/>
    </source>
</evidence>
<feature type="region of interest" description="Disordered" evidence="10">
    <location>
        <begin position="144"/>
        <end position="185"/>
    </location>
</feature>
<dbReference type="GO" id="GO:0008017">
    <property type="term" value="F:microtubule binding"/>
    <property type="evidence" value="ECO:0007669"/>
    <property type="project" value="InterPro"/>
</dbReference>
<evidence type="ECO:0000256" key="5">
    <source>
        <dbReference type="ARBA" id="ARBA00022840"/>
    </source>
</evidence>
<dbReference type="PRINTS" id="PR00380">
    <property type="entry name" value="KINESINHEAVY"/>
</dbReference>
<dbReference type="GO" id="GO:0007019">
    <property type="term" value="P:microtubule depolymerization"/>
    <property type="evidence" value="ECO:0007669"/>
    <property type="project" value="TreeGrafter"/>
</dbReference>
<comment type="similarity">
    <text evidence="8 9">Belongs to the TRAFAC class myosin-kinesin ATPase superfamily. Kinesin family.</text>
</comment>
<dbReference type="InterPro" id="IPR027640">
    <property type="entry name" value="Kinesin-like_fam"/>
</dbReference>
<dbReference type="InterPro" id="IPR027417">
    <property type="entry name" value="P-loop_NTPase"/>
</dbReference>
<dbReference type="GO" id="GO:0007018">
    <property type="term" value="P:microtubule-based movement"/>
    <property type="evidence" value="ECO:0007669"/>
    <property type="project" value="InterPro"/>
</dbReference>
<dbReference type="Proteomes" id="UP000241890">
    <property type="component" value="Unassembled WGS sequence"/>
</dbReference>
<protein>
    <recommendedName>
        <fullName evidence="9">Kinesin-like protein</fullName>
    </recommendedName>
</protein>
<keyword evidence="3 9" id="KW-0493">Microtubule</keyword>
<dbReference type="GO" id="GO:0005874">
    <property type="term" value="C:microtubule"/>
    <property type="evidence" value="ECO:0007669"/>
    <property type="project" value="UniProtKB-KW"/>
</dbReference>
<evidence type="ECO:0000256" key="6">
    <source>
        <dbReference type="ARBA" id="ARBA00023175"/>
    </source>
</evidence>
<feature type="domain" description="Kinesin motor" evidence="11">
    <location>
        <begin position="210"/>
        <end position="557"/>
    </location>
</feature>